<protein>
    <submittedName>
        <fullName evidence="1">Uncharacterized protein</fullName>
    </submittedName>
</protein>
<dbReference type="AlphaFoldDB" id="A0AAV4UZX1"/>
<accession>A0AAV4UZX1</accession>
<evidence type="ECO:0000313" key="1">
    <source>
        <dbReference type="EMBL" id="GIY63516.1"/>
    </source>
</evidence>
<dbReference type="Proteomes" id="UP001054945">
    <property type="component" value="Unassembled WGS sequence"/>
</dbReference>
<name>A0AAV4UZX1_CAEEX</name>
<evidence type="ECO:0000313" key="2">
    <source>
        <dbReference type="Proteomes" id="UP001054945"/>
    </source>
</evidence>
<comment type="caution">
    <text evidence="1">The sequence shown here is derived from an EMBL/GenBank/DDBJ whole genome shotgun (WGS) entry which is preliminary data.</text>
</comment>
<reference evidence="1 2" key="1">
    <citation type="submission" date="2021-06" db="EMBL/GenBank/DDBJ databases">
        <title>Caerostris extrusa draft genome.</title>
        <authorList>
            <person name="Kono N."/>
            <person name="Arakawa K."/>
        </authorList>
    </citation>
    <scope>NUCLEOTIDE SEQUENCE [LARGE SCALE GENOMIC DNA]</scope>
</reference>
<gene>
    <name evidence="1" type="ORF">CEXT_435611</name>
</gene>
<sequence length="80" mass="8716">MSTSSSNLFFDLLCSASSQCLQEQSVGIVHEPGYYGEETSSYPESVLGHLNLEQAQQRLSSGHQHLPPTSFGFAVLTPQQ</sequence>
<organism evidence="1 2">
    <name type="scientific">Caerostris extrusa</name>
    <name type="common">Bark spider</name>
    <name type="synonym">Caerostris bankana</name>
    <dbReference type="NCBI Taxonomy" id="172846"/>
    <lineage>
        <taxon>Eukaryota</taxon>
        <taxon>Metazoa</taxon>
        <taxon>Ecdysozoa</taxon>
        <taxon>Arthropoda</taxon>
        <taxon>Chelicerata</taxon>
        <taxon>Arachnida</taxon>
        <taxon>Araneae</taxon>
        <taxon>Araneomorphae</taxon>
        <taxon>Entelegynae</taxon>
        <taxon>Araneoidea</taxon>
        <taxon>Araneidae</taxon>
        <taxon>Caerostris</taxon>
    </lineage>
</organism>
<dbReference type="EMBL" id="BPLR01013752">
    <property type="protein sequence ID" value="GIY63516.1"/>
    <property type="molecule type" value="Genomic_DNA"/>
</dbReference>
<keyword evidence="2" id="KW-1185">Reference proteome</keyword>
<proteinExistence type="predicted"/>